<dbReference type="Gene3D" id="3.90.1580.10">
    <property type="entry name" value="paralog of FGE (formylglycine-generating enzyme)"/>
    <property type="match status" value="1"/>
</dbReference>
<feature type="domain" description="Sulfatase-modifying factor enzyme-like" evidence="1">
    <location>
        <begin position="12"/>
        <end position="313"/>
    </location>
</feature>
<dbReference type="Pfam" id="PF03781">
    <property type="entry name" value="FGE-sulfatase"/>
    <property type="match status" value="1"/>
</dbReference>
<dbReference type="Proteomes" id="UP000319897">
    <property type="component" value="Unassembled WGS sequence"/>
</dbReference>
<keyword evidence="3" id="KW-1185">Reference proteome</keyword>
<sequence>MQSEIQQDGPPPGMLWVPGGQFRMGSDVHYPEEAPAHAVEVSGFWMDETPVTNRQFAAFVAETGYVTVAEVAPSAEDYPGADPSLLVPSSLVFTPPPGPVRLDNWMIWWAFVPGAHWRQPLGPGGPQAEEDHPVVHVCHDDAAAYARWAGKSLPTEAEWEFAGWGGNSSHEYAWGDELEPDGRHMANVFQGQFPWRNSEADGFARTSPVKSFPANAFGLYDMIGNVWEWTDDWYAARHEGPPVGKSCCVPANPRGAAMDGSFDPAMPGIRIPRKVLKGGSHLCTPDYCRRYRPAARHAQMLDSAMSHLGFRCIIRPSKPA</sequence>
<dbReference type="OrthoDB" id="9768004at2"/>
<dbReference type="InterPro" id="IPR005532">
    <property type="entry name" value="SUMF_dom"/>
</dbReference>
<organism evidence="2 3">
    <name type="scientific">Sandaracinobacter neustonicus</name>
    <dbReference type="NCBI Taxonomy" id="1715348"/>
    <lineage>
        <taxon>Bacteria</taxon>
        <taxon>Pseudomonadati</taxon>
        <taxon>Pseudomonadota</taxon>
        <taxon>Alphaproteobacteria</taxon>
        <taxon>Sphingomonadales</taxon>
        <taxon>Sphingosinicellaceae</taxon>
        <taxon>Sandaracinobacter</taxon>
    </lineage>
</organism>
<dbReference type="EMBL" id="VFSU01000021">
    <property type="protein sequence ID" value="TPE61792.1"/>
    <property type="molecule type" value="Genomic_DNA"/>
</dbReference>
<protein>
    <submittedName>
        <fullName evidence="2">Formylglycine-generating enzyme family protein</fullName>
    </submittedName>
</protein>
<evidence type="ECO:0000313" key="2">
    <source>
        <dbReference type="EMBL" id="TPE61792.1"/>
    </source>
</evidence>
<dbReference type="InterPro" id="IPR042095">
    <property type="entry name" value="SUMF_sf"/>
</dbReference>
<gene>
    <name evidence="2" type="ORF">FJQ54_07795</name>
</gene>
<dbReference type="SUPFAM" id="SSF56436">
    <property type="entry name" value="C-type lectin-like"/>
    <property type="match status" value="1"/>
</dbReference>
<evidence type="ECO:0000313" key="3">
    <source>
        <dbReference type="Proteomes" id="UP000319897"/>
    </source>
</evidence>
<dbReference type="RefSeq" id="WP_140927851.1">
    <property type="nucleotide sequence ID" value="NZ_VFSU01000021.1"/>
</dbReference>
<accession>A0A501XM78</accession>
<dbReference type="InterPro" id="IPR016187">
    <property type="entry name" value="CTDL_fold"/>
</dbReference>
<proteinExistence type="predicted"/>
<reference evidence="2 3" key="1">
    <citation type="submission" date="2019-06" db="EMBL/GenBank/DDBJ databases">
        <authorList>
            <person name="Lee I."/>
            <person name="Jang G.I."/>
            <person name="Hwang C.Y."/>
        </authorList>
    </citation>
    <scope>NUCLEOTIDE SEQUENCE [LARGE SCALE GENOMIC DNA]</scope>
    <source>
        <strain evidence="2 3">PAMC 28131</strain>
    </source>
</reference>
<name>A0A501XM78_9SPHN</name>
<dbReference type="InterPro" id="IPR051043">
    <property type="entry name" value="Sulfatase_Mod_Factor_Kinase"/>
</dbReference>
<dbReference type="AlphaFoldDB" id="A0A501XM78"/>
<dbReference type="PANTHER" id="PTHR23150:SF19">
    <property type="entry name" value="FORMYLGLYCINE-GENERATING ENZYME"/>
    <property type="match status" value="1"/>
</dbReference>
<evidence type="ECO:0000259" key="1">
    <source>
        <dbReference type="Pfam" id="PF03781"/>
    </source>
</evidence>
<comment type="caution">
    <text evidence="2">The sequence shown here is derived from an EMBL/GenBank/DDBJ whole genome shotgun (WGS) entry which is preliminary data.</text>
</comment>
<dbReference type="GO" id="GO:0120147">
    <property type="term" value="F:formylglycine-generating oxidase activity"/>
    <property type="evidence" value="ECO:0007669"/>
    <property type="project" value="TreeGrafter"/>
</dbReference>
<dbReference type="PANTHER" id="PTHR23150">
    <property type="entry name" value="SULFATASE MODIFYING FACTOR 1, 2"/>
    <property type="match status" value="1"/>
</dbReference>